<accession>G4CM52</accession>
<keyword evidence="2" id="KW-1185">Reference proteome</keyword>
<sequence length="44" mass="4892">MAVNDKECLSENFFRQAFVCGQYGIVNQLENSKLVILGLDPSIS</sequence>
<comment type="caution">
    <text evidence="1">The sequence shown here is derived from an EMBL/GenBank/DDBJ whole genome shotgun (WGS) entry which is preliminary data.</text>
</comment>
<protein>
    <submittedName>
        <fullName evidence="1">Uncharacterized protein</fullName>
    </submittedName>
</protein>
<dbReference type="HOGENOM" id="CLU_3219130_0_0_4"/>
<gene>
    <name evidence="1" type="ORF">HMPREF9370_0161</name>
</gene>
<dbReference type="Proteomes" id="UP000005336">
    <property type="component" value="Unassembled WGS sequence"/>
</dbReference>
<proteinExistence type="predicted"/>
<name>G4CM52_9NEIS</name>
<dbReference type="STRING" id="1030841.HMPREF9370_0161"/>
<evidence type="ECO:0000313" key="2">
    <source>
        <dbReference type="Proteomes" id="UP000005336"/>
    </source>
</evidence>
<organism evidence="1 2">
    <name type="scientific">Neisseria wadsworthii 9715</name>
    <dbReference type="NCBI Taxonomy" id="1030841"/>
    <lineage>
        <taxon>Bacteria</taxon>
        <taxon>Pseudomonadati</taxon>
        <taxon>Pseudomonadota</taxon>
        <taxon>Betaproteobacteria</taxon>
        <taxon>Neisseriales</taxon>
        <taxon>Neisseriaceae</taxon>
        <taxon>Neisseria</taxon>
    </lineage>
</organism>
<dbReference type="EMBL" id="AGAZ01000008">
    <property type="protein sequence ID" value="EGZ51132.1"/>
    <property type="molecule type" value="Genomic_DNA"/>
</dbReference>
<dbReference type="AlphaFoldDB" id="G4CM52"/>
<evidence type="ECO:0000313" key="1">
    <source>
        <dbReference type="EMBL" id="EGZ51132.1"/>
    </source>
</evidence>
<reference evidence="1 2" key="1">
    <citation type="submission" date="2011-06" db="EMBL/GenBank/DDBJ databases">
        <authorList>
            <person name="Muzny D."/>
            <person name="Qin X."/>
            <person name="Deng J."/>
            <person name="Jiang H."/>
            <person name="Liu Y."/>
            <person name="Qu J."/>
            <person name="Song X.-Z."/>
            <person name="Zhang L."/>
            <person name="Thornton R."/>
            <person name="Coyle M."/>
            <person name="Francisco L."/>
            <person name="Jackson L."/>
            <person name="Javaid M."/>
            <person name="Korchina V."/>
            <person name="Kovar C."/>
            <person name="Mata R."/>
            <person name="Mathew T."/>
            <person name="Ngo R."/>
            <person name="Nguyen L."/>
            <person name="Nguyen N."/>
            <person name="Okwuonu G."/>
            <person name="Ongeri F."/>
            <person name="Pham C."/>
            <person name="Simmons D."/>
            <person name="Wilczek-Boney K."/>
            <person name="Hale W."/>
            <person name="Jakkamsetti A."/>
            <person name="Pham P."/>
            <person name="Ruth R."/>
            <person name="San Lucas F."/>
            <person name="Warren J."/>
            <person name="Zhang J."/>
            <person name="Zhao Z."/>
            <person name="Zhou C."/>
            <person name="Zhu D."/>
            <person name="Lee S."/>
            <person name="Bess C."/>
            <person name="Blankenburg K."/>
            <person name="Forbes L."/>
            <person name="Fu Q."/>
            <person name="Gubbala S."/>
            <person name="Hirani K."/>
            <person name="Jayaseelan J.C."/>
            <person name="Lara F."/>
            <person name="Munidasa M."/>
            <person name="Palculict T."/>
            <person name="Patil S."/>
            <person name="Pu L.-L."/>
            <person name="Saada N."/>
            <person name="Tang L."/>
            <person name="Weissenberger G."/>
            <person name="Zhu Y."/>
            <person name="Hemphill L."/>
            <person name="Shang Y."/>
            <person name="Youmans B."/>
            <person name="Ayvaz T."/>
            <person name="Ross M."/>
            <person name="Santibanez J."/>
            <person name="Aqrawi P."/>
            <person name="Gross S."/>
            <person name="Joshi V."/>
            <person name="Fowler G."/>
            <person name="Nazareth L."/>
            <person name="Reid J."/>
            <person name="Worley K."/>
            <person name="Petrosino J."/>
            <person name="Highlander S."/>
            <person name="Gibbs R."/>
        </authorList>
    </citation>
    <scope>NUCLEOTIDE SEQUENCE [LARGE SCALE GENOMIC DNA]</scope>
    <source>
        <strain evidence="1 2">9715</strain>
    </source>
</reference>
<dbReference type="PATRIC" id="fig|1030841.3.peg.171"/>